<gene>
    <name evidence="2" type="ORF">L484_022644</name>
</gene>
<evidence type="ECO:0000256" key="1">
    <source>
        <dbReference type="SAM" id="MobiDB-lite"/>
    </source>
</evidence>
<protein>
    <submittedName>
        <fullName evidence="2">Uncharacterized protein</fullName>
    </submittedName>
</protein>
<dbReference type="EMBL" id="KE344347">
    <property type="protein sequence ID" value="EXB57539.1"/>
    <property type="molecule type" value="Genomic_DNA"/>
</dbReference>
<sequence>MFAEFNPRSADDIFSEFFEFLSPFEGGGTRGSSRFLSGIFGDDIFDIFGFSQVQIKKIDTNRERKIFHKKRRKKESYSSGGGRGKSGNGVVDRKAAAAASTGERGWGKSGAGFGRERDG</sequence>
<evidence type="ECO:0000313" key="3">
    <source>
        <dbReference type="Proteomes" id="UP000030645"/>
    </source>
</evidence>
<dbReference type="AlphaFoldDB" id="W9R839"/>
<dbReference type="Proteomes" id="UP000030645">
    <property type="component" value="Unassembled WGS sequence"/>
</dbReference>
<feature type="region of interest" description="Disordered" evidence="1">
    <location>
        <begin position="67"/>
        <end position="119"/>
    </location>
</feature>
<reference evidence="3" key="1">
    <citation type="submission" date="2013-01" db="EMBL/GenBank/DDBJ databases">
        <title>Draft Genome Sequence of a Mulberry Tree, Morus notabilis C.K. Schneid.</title>
        <authorList>
            <person name="He N."/>
            <person name="Zhao S."/>
        </authorList>
    </citation>
    <scope>NUCLEOTIDE SEQUENCE</scope>
</reference>
<organism evidence="2 3">
    <name type="scientific">Morus notabilis</name>
    <dbReference type="NCBI Taxonomy" id="981085"/>
    <lineage>
        <taxon>Eukaryota</taxon>
        <taxon>Viridiplantae</taxon>
        <taxon>Streptophyta</taxon>
        <taxon>Embryophyta</taxon>
        <taxon>Tracheophyta</taxon>
        <taxon>Spermatophyta</taxon>
        <taxon>Magnoliopsida</taxon>
        <taxon>eudicotyledons</taxon>
        <taxon>Gunneridae</taxon>
        <taxon>Pentapetalae</taxon>
        <taxon>rosids</taxon>
        <taxon>fabids</taxon>
        <taxon>Rosales</taxon>
        <taxon>Moraceae</taxon>
        <taxon>Moreae</taxon>
        <taxon>Morus</taxon>
    </lineage>
</organism>
<keyword evidence="3" id="KW-1185">Reference proteome</keyword>
<dbReference type="STRING" id="981085.W9R839"/>
<evidence type="ECO:0000313" key="2">
    <source>
        <dbReference type="EMBL" id="EXB57539.1"/>
    </source>
</evidence>
<proteinExistence type="predicted"/>
<name>W9R839_9ROSA</name>
<accession>W9R839</accession>